<dbReference type="AlphaFoldDB" id="A0AAE4QV40"/>
<feature type="region of interest" description="Disordered" evidence="1">
    <location>
        <begin position="347"/>
        <end position="369"/>
    </location>
</feature>
<gene>
    <name evidence="3" type="ORF">R3P82_06640</name>
</gene>
<dbReference type="SUPFAM" id="SSF55811">
    <property type="entry name" value="Nudix"/>
    <property type="match status" value="1"/>
</dbReference>
<protein>
    <submittedName>
        <fullName evidence="3">NUDIX domain-containing protein</fullName>
    </submittedName>
</protein>
<evidence type="ECO:0000313" key="3">
    <source>
        <dbReference type="EMBL" id="MDV6298789.1"/>
    </source>
</evidence>
<feature type="region of interest" description="Disordered" evidence="1">
    <location>
        <begin position="1"/>
        <end position="166"/>
    </location>
</feature>
<dbReference type="RefSeq" id="WP_317469177.1">
    <property type="nucleotide sequence ID" value="NZ_JAWLKJ010000001.1"/>
</dbReference>
<dbReference type="Gene3D" id="3.90.79.10">
    <property type="entry name" value="Nucleoside Triphosphate Pyrophosphohydrolase"/>
    <property type="match status" value="1"/>
</dbReference>
<dbReference type="EMBL" id="JAWLKJ010000001">
    <property type="protein sequence ID" value="MDV6298789.1"/>
    <property type="molecule type" value="Genomic_DNA"/>
</dbReference>
<dbReference type="Pfam" id="PF00293">
    <property type="entry name" value="NUDIX"/>
    <property type="match status" value="1"/>
</dbReference>
<dbReference type="Proteomes" id="UP001185873">
    <property type="component" value="Unassembled WGS sequence"/>
</dbReference>
<evidence type="ECO:0000256" key="1">
    <source>
        <dbReference type="SAM" id="MobiDB-lite"/>
    </source>
</evidence>
<feature type="region of interest" description="Disordered" evidence="1">
    <location>
        <begin position="197"/>
        <end position="236"/>
    </location>
</feature>
<accession>A0AAE4QV40</accession>
<sequence length="558" mass="58956">MSTVMIASNAKTDMRPGVVSTSFQKRAARRRTGLRGWRVDDDSPPEPDVGVSVEAEPGREPEADVEAEPDREPEAGEAPARGAEPAGDAALDCAEPGWGAELGRDAESDWDAEPDWDADAGVAPAADAAGVDADVDPAGAPPTDASPGAGVSAAAPRARRSEKVRARICSLTSPVSARRADDPTGVSPRLVKWRRGVGQTGRRGLKVPPDPGVDGSRGGGRPVAVSEGDGNGWVVSDEGDRRWGRFGAAGLLLRAVDPSDPDTPLVLLQHRAVWTASGDTWALPGGARDSYEDAPVAALRETEEEAEIRPADVVVRAQVVTSRMPGTVWHRPGLDLRHAAELLSRLRPDQRHDELPENPSGSARPRAIPPLVQESPDAVEWTYTTVIADAPRALETVPNNESLELRWVPETLVAELPLMPAFAHAWANGLRTDPVELVVDVANVLGSRPDGWWKDRAGSTSRLLDDLGAGMPRTLELPGGFGWVARAHAVIEGAAKAAEHEGPFVVHRAPGSGDDAIVDLATELDGGPRRVVVVTADRGLRDRLPGDVVVVGPRALLG</sequence>
<name>A0AAE4QV40_9ACTN</name>
<dbReference type="InterPro" id="IPR015797">
    <property type="entry name" value="NUDIX_hydrolase-like_dom_sf"/>
</dbReference>
<dbReference type="InterPro" id="IPR000086">
    <property type="entry name" value="NUDIX_hydrolase_dom"/>
</dbReference>
<feature type="compositionally biased region" description="Basic and acidic residues" evidence="1">
    <location>
        <begin position="56"/>
        <end position="74"/>
    </location>
</feature>
<feature type="compositionally biased region" description="Low complexity" evidence="1">
    <location>
        <begin position="76"/>
        <end position="90"/>
    </location>
</feature>
<evidence type="ECO:0000313" key="4">
    <source>
        <dbReference type="Proteomes" id="UP001185873"/>
    </source>
</evidence>
<feature type="compositionally biased region" description="Polar residues" evidence="1">
    <location>
        <begin position="1"/>
        <end position="11"/>
    </location>
</feature>
<proteinExistence type="predicted"/>
<feature type="compositionally biased region" description="Low complexity" evidence="1">
    <location>
        <begin position="119"/>
        <end position="156"/>
    </location>
</feature>
<reference evidence="3" key="1">
    <citation type="submission" date="2023-10" db="EMBL/GenBank/DDBJ databases">
        <title>Development of a sustainable strategy for remediation of hydrocarbon-contaminated territories based on the waste exchange concept.</title>
        <authorList>
            <person name="Krivoruchko A."/>
        </authorList>
    </citation>
    <scope>NUCLEOTIDE SEQUENCE</scope>
    <source>
        <strain evidence="3">IEGM 1175</strain>
    </source>
</reference>
<dbReference type="PROSITE" id="PS51462">
    <property type="entry name" value="NUDIX"/>
    <property type="match status" value="1"/>
</dbReference>
<feature type="domain" description="Nudix hydrolase" evidence="2">
    <location>
        <begin position="243"/>
        <end position="432"/>
    </location>
</feature>
<organism evidence="3 4">
    <name type="scientific">Dietzia maris</name>
    <dbReference type="NCBI Taxonomy" id="37915"/>
    <lineage>
        <taxon>Bacteria</taxon>
        <taxon>Bacillati</taxon>
        <taxon>Actinomycetota</taxon>
        <taxon>Actinomycetes</taxon>
        <taxon>Mycobacteriales</taxon>
        <taxon>Dietziaceae</taxon>
        <taxon>Dietzia</taxon>
    </lineage>
</organism>
<evidence type="ECO:0000259" key="2">
    <source>
        <dbReference type="PROSITE" id="PS51462"/>
    </source>
</evidence>
<feature type="compositionally biased region" description="Acidic residues" evidence="1">
    <location>
        <begin position="108"/>
        <end position="118"/>
    </location>
</feature>
<comment type="caution">
    <text evidence="3">The sequence shown here is derived from an EMBL/GenBank/DDBJ whole genome shotgun (WGS) entry which is preliminary data.</text>
</comment>